<sequence>MDAFQKNANNHSELVDQAHVILTKNGGQYSLDQAPIVQGAVDIICNHIAGVNGLTKVEYEILMEYNMGLHATEQSLFANALANVIKITRPKGLMTDADNDFLYFTSIVTDTVAEIEMNDTSLANAPLYEYLKIPTTQKTIRADHKKWKCNNNVGGKPCGKINDISSTMCDCGTRRKADTEALAADGSIIGSMYRLNDDLTEDWEYFSPKKHF</sequence>
<keyword evidence="2" id="KW-1185">Reference proteome</keyword>
<evidence type="ECO:0000313" key="1">
    <source>
        <dbReference type="EMBL" id="RGP74589.1"/>
    </source>
</evidence>
<proteinExistence type="predicted"/>
<reference evidence="1 2" key="1">
    <citation type="journal article" date="2018" name="PLoS Pathog.">
        <title>Evolution of structural diversity of trichothecenes, a family of toxins produced by plant pathogenic and entomopathogenic fungi.</title>
        <authorList>
            <person name="Proctor R.H."/>
            <person name="McCormick S.P."/>
            <person name="Kim H.S."/>
            <person name="Cardoza R.E."/>
            <person name="Stanley A.M."/>
            <person name="Lindo L."/>
            <person name="Kelly A."/>
            <person name="Brown D.W."/>
            <person name="Lee T."/>
            <person name="Vaughan M.M."/>
            <person name="Alexander N.J."/>
            <person name="Busman M."/>
            <person name="Gutierrez S."/>
        </authorList>
    </citation>
    <scope>NUCLEOTIDE SEQUENCE [LARGE SCALE GENOMIC DNA]</scope>
    <source>
        <strain evidence="1 2">NRRL 3299</strain>
    </source>
</reference>
<dbReference type="AlphaFoldDB" id="A0A395SR59"/>
<name>A0A395SR59_FUSSP</name>
<protein>
    <submittedName>
        <fullName evidence="1">Hard surface induced</fullName>
    </submittedName>
</protein>
<dbReference type="Proteomes" id="UP000266152">
    <property type="component" value="Unassembled WGS sequence"/>
</dbReference>
<organism evidence="1 2">
    <name type="scientific">Fusarium sporotrichioides</name>
    <dbReference type="NCBI Taxonomy" id="5514"/>
    <lineage>
        <taxon>Eukaryota</taxon>
        <taxon>Fungi</taxon>
        <taxon>Dikarya</taxon>
        <taxon>Ascomycota</taxon>
        <taxon>Pezizomycotina</taxon>
        <taxon>Sordariomycetes</taxon>
        <taxon>Hypocreomycetidae</taxon>
        <taxon>Hypocreales</taxon>
        <taxon>Nectriaceae</taxon>
        <taxon>Fusarium</taxon>
    </lineage>
</organism>
<evidence type="ECO:0000313" key="2">
    <source>
        <dbReference type="Proteomes" id="UP000266152"/>
    </source>
</evidence>
<comment type="caution">
    <text evidence="1">The sequence shown here is derived from an EMBL/GenBank/DDBJ whole genome shotgun (WGS) entry which is preliminary data.</text>
</comment>
<accession>A0A395SR59</accession>
<dbReference type="EMBL" id="PXOF01000020">
    <property type="protein sequence ID" value="RGP74589.1"/>
    <property type="molecule type" value="Genomic_DNA"/>
</dbReference>
<gene>
    <name evidence="1" type="ORF">FSPOR_1166</name>
</gene>